<dbReference type="GO" id="GO:0006260">
    <property type="term" value="P:DNA replication"/>
    <property type="evidence" value="ECO:0007669"/>
    <property type="project" value="UniProtKB-KW"/>
</dbReference>
<dbReference type="HAMAP" id="MF_01588">
    <property type="entry name" value="DNA_ligase_A"/>
    <property type="match status" value="1"/>
</dbReference>
<evidence type="ECO:0000256" key="5">
    <source>
        <dbReference type="ARBA" id="ARBA00022705"/>
    </source>
</evidence>
<feature type="binding site" evidence="14">
    <location>
        <begin position="83"/>
        <end position="84"/>
    </location>
    <ligand>
        <name>NAD(+)</name>
        <dbReference type="ChEBI" id="CHEBI:57540"/>
    </ligand>
</feature>
<comment type="function">
    <text evidence="1 14">DNA ligase that catalyzes the formation of phosphodiester linkages between 5'-phosphoryl and 3'-hydroxyl groups in double-stranded DNA using NAD as a coenzyme and as the energy source for the reaction. It is essential for DNA replication and repair of damaged DNA.</text>
</comment>
<feature type="binding site" evidence="14">
    <location>
        <position position="142"/>
    </location>
    <ligand>
        <name>NAD(+)</name>
        <dbReference type="ChEBI" id="CHEBI:57540"/>
    </ligand>
</feature>
<dbReference type="FunFam" id="1.10.150.20:FF:000006">
    <property type="entry name" value="DNA ligase"/>
    <property type="match status" value="1"/>
</dbReference>
<keyword evidence="9 14" id="KW-0460">Magnesium</keyword>
<dbReference type="InterPro" id="IPR004150">
    <property type="entry name" value="NAD_DNA_ligase_OB"/>
</dbReference>
<dbReference type="GO" id="GO:0006281">
    <property type="term" value="P:DNA repair"/>
    <property type="evidence" value="ECO:0007669"/>
    <property type="project" value="UniProtKB-KW"/>
</dbReference>
<dbReference type="SUPFAM" id="SSF52113">
    <property type="entry name" value="BRCT domain"/>
    <property type="match status" value="1"/>
</dbReference>
<evidence type="ECO:0000256" key="13">
    <source>
        <dbReference type="ARBA" id="ARBA00060881"/>
    </source>
</evidence>
<keyword evidence="6 14" id="KW-0479">Metal-binding</keyword>
<feature type="binding site" evidence="14">
    <location>
        <position position="119"/>
    </location>
    <ligand>
        <name>NAD(+)</name>
        <dbReference type="ChEBI" id="CHEBI:57540"/>
    </ligand>
</feature>
<dbReference type="SUPFAM" id="SSF56091">
    <property type="entry name" value="DNA ligase/mRNA capping enzyme, catalytic domain"/>
    <property type="match status" value="1"/>
</dbReference>
<feature type="binding site" evidence="14">
    <location>
        <position position="436"/>
    </location>
    <ligand>
        <name>Zn(2+)</name>
        <dbReference type="ChEBI" id="CHEBI:29105"/>
    </ligand>
</feature>
<feature type="domain" description="BRCT" evidence="15">
    <location>
        <begin position="601"/>
        <end position="690"/>
    </location>
</feature>
<dbReference type="EC" id="6.5.1.2" evidence="2 14"/>
<dbReference type="Pfam" id="PF12826">
    <property type="entry name" value="HHH_2"/>
    <property type="match status" value="1"/>
</dbReference>
<keyword evidence="4 14" id="KW-0436">Ligase</keyword>
<dbReference type="SMART" id="SM00278">
    <property type="entry name" value="HhH1"/>
    <property type="match status" value="3"/>
</dbReference>
<dbReference type="InterPro" id="IPR036420">
    <property type="entry name" value="BRCT_dom_sf"/>
</dbReference>
<evidence type="ECO:0000256" key="11">
    <source>
        <dbReference type="ARBA" id="ARBA00023204"/>
    </source>
</evidence>
<dbReference type="Proteomes" id="UP000246278">
    <property type="component" value="Unassembled WGS sequence"/>
</dbReference>
<dbReference type="Gene3D" id="3.30.470.30">
    <property type="entry name" value="DNA ligase/mRNA capping enzyme"/>
    <property type="match status" value="1"/>
</dbReference>
<dbReference type="InterPro" id="IPR004149">
    <property type="entry name" value="Znf_DNAligase_C4"/>
</dbReference>
<dbReference type="Pfam" id="PF03120">
    <property type="entry name" value="OB_DNA_ligase"/>
    <property type="match status" value="1"/>
</dbReference>
<dbReference type="InterPro" id="IPR012340">
    <property type="entry name" value="NA-bd_OB-fold"/>
</dbReference>
<dbReference type="GO" id="GO:0005829">
    <property type="term" value="C:cytosol"/>
    <property type="evidence" value="ECO:0007669"/>
    <property type="project" value="TreeGrafter"/>
</dbReference>
<dbReference type="InterPro" id="IPR013840">
    <property type="entry name" value="DNAligase_N"/>
</dbReference>
<evidence type="ECO:0000256" key="6">
    <source>
        <dbReference type="ARBA" id="ARBA00022723"/>
    </source>
</evidence>
<feature type="binding site" evidence="14">
    <location>
        <position position="442"/>
    </location>
    <ligand>
        <name>Zn(2+)</name>
        <dbReference type="ChEBI" id="CHEBI:29105"/>
    </ligand>
</feature>
<dbReference type="OrthoDB" id="9759736at2"/>
<dbReference type="PROSITE" id="PS01055">
    <property type="entry name" value="DNA_LIGASE_N1"/>
    <property type="match status" value="1"/>
</dbReference>
<feature type="binding site" evidence="14">
    <location>
        <position position="187"/>
    </location>
    <ligand>
        <name>NAD(+)</name>
        <dbReference type="ChEBI" id="CHEBI:57540"/>
    </ligand>
</feature>
<sequence>MHKESAVAEAERLRKELDRHNYLYYVLAKPEISDYEFDKMLEKLITLEKEFPDLKTSDSPTLRVGGWITKEFPTVRHRERMLSLSNTYSVEEVGDFYKRVLRLLPDGSAHQNGPAFVAELKFDGVAVSLIYRDGKLMQAATRGDGVQGDDITPNIRTLRSVPLHLGSFTGGALTSAESDAEIEVRGEVFMRKEDFKALNETRQEDEQFANPRNATAGTLKLQDSAEVSRRKLFFVGYYLKGTPFDDLTHHERLEKLETLGFYTGKHYRLCYNLEDIHKFIDSWHDQRWGLPYEIDGVVLKLNEVSLWEELGATSKSPRWAIAYKYPAQRARTVLKDVVFQVGRLGTVTPVAHLEPVRLAGTTVSRSTLHNLDEIERLDVRLSDTVEIEKAGEIIPKVISVVKEERPEDARIITVPEVCPSCGAVLERPADEVNFYCPNEEACPAQVKARLEHFASRNAMDINGLGKAIVDQLVDSKLVYDPGDLYSLTLEDVLKLERQGEKSAAKLLNAIEKSKKQGYDRLLFALGIRHVGLATARELSVSYPSLEKLRAATVEELANVPDIGPVIAESVHAFFKKPYAQAMIEKFRAAGVKLMTDASTTLVNRIFDGMKVIFTGGLERYTRNEASELVLERGGKIVSSVSKNTDLVVVGKEPGSKLEKARKLGVKVVSEQEFEELLKRNEYETQEGHIDAATKSV</sequence>
<dbReference type="InterPro" id="IPR001357">
    <property type="entry name" value="BRCT_dom"/>
</dbReference>
<dbReference type="Gene3D" id="1.10.287.610">
    <property type="entry name" value="Helix hairpin bin"/>
    <property type="match status" value="1"/>
</dbReference>
<feature type="binding site" evidence="14">
    <location>
        <position position="324"/>
    </location>
    <ligand>
        <name>NAD(+)</name>
        <dbReference type="ChEBI" id="CHEBI:57540"/>
    </ligand>
</feature>
<evidence type="ECO:0000313" key="16">
    <source>
        <dbReference type="EMBL" id="PWW82250.1"/>
    </source>
</evidence>
<keyword evidence="14" id="KW-0464">Manganese</keyword>
<comment type="caution">
    <text evidence="16">The sequence shown here is derived from an EMBL/GenBank/DDBJ whole genome shotgun (WGS) entry which is preliminary data.</text>
</comment>
<dbReference type="NCBIfam" id="NF005932">
    <property type="entry name" value="PRK07956.1"/>
    <property type="match status" value="1"/>
</dbReference>
<feature type="binding site" evidence="14">
    <location>
        <position position="421"/>
    </location>
    <ligand>
        <name>Zn(2+)</name>
        <dbReference type="ChEBI" id="CHEBI:29105"/>
    </ligand>
</feature>
<dbReference type="InterPro" id="IPR018239">
    <property type="entry name" value="DNA_ligase_AS"/>
</dbReference>
<dbReference type="AlphaFoldDB" id="A0A317T7H9"/>
<evidence type="ECO:0000256" key="1">
    <source>
        <dbReference type="ARBA" id="ARBA00004067"/>
    </source>
</evidence>
<feature type="binding site" evidence="14">
    <location>
        <begin position="34"/>
        <end position="38"/>
    </location>
    <ligand>
        <name>NAD(+)</name>
        <dbReference type="ChEBI" id="CHEBI:57540"/>
    </ligand>
</feature>
<name>A0A317T7H9_9CHLB</name>
<proteinExistence type="inferred from homology"/>
<dbReference type="FunFam" id="1.10.150.20:FF:000007">
    <property type="entry name" value="DNA ligase"/>
    <property type="match status" value="1"/>
</dbReference>
<keyword evidence="11 14" id="KW-0234">DNA repair</keyword>
<dbReference type="Pfam" id="PF03119">
    <property type="entry name" value="DNA_ligase_ZBD"/>
    <property type="match status" value="1"/>
</dbReference>
<keyword evidence="7 14" id="KW-0227">DNA damage</keyword>
<dbReference type="CDD" id="cd17748">
    <property type="entry name" value="BRCT_DNA_ligase_like"/>
    <property type="match status" value="1"/>
</dbReference>
<dbReference type="Gene3D" id="6.20.10.30">
    <property type="match status" value="1"/>
</dbReference>
<dbReference type="InterPro" id="IPR010994">
    <property type="entry name" value="RuvA_2-like"/>
</dbReference>
<feature type="binding site" evidence="14">
    <location>
        <position position="418"/>
    </location>
    <ligand>
        <name>Zn(2+)</name>
        <dbReference type="ChEBI" id="CHEBI:29105"/>
    </ligand>
</feature>
<evidence type="ECO:0000256" key="2">
    <source>
        <dbReference type="ARBA" id="ARBA00012722"/>
    </source>
</evidence>
<evidence type="ECO:0000256" key="10">
    <source>
        <dbReference type="ARBA" id="ARBA00023027"/>
    </source>
</evidence>
<dbReference type="CDD" id="cd00114">
    <property type="entry name" value="LIGANc"/>
    <property type="match status" value="1"/>
</dbReference>
<evidence type="ECO:0000256" key="12">
    <source>
        <dbReference type="ARBA" id="ARBA00034005"/>
    </source>
</evidence>
<dbReference type="Pfam" id="PF01653">
    <property type="entry name" value="DNA_ligase_aden"/>
    <property type="match status" value="1"/>
</dbReference>
<gene>
    <name evidence="14" type="primary">ligA</name>
    <name evidence="16" type="ORF">CR164_04350</name>
</gene>
<keyword evidence="5 14" id="KW-0235">DNA replication</keyword>
<evidence type="ECO:0000256" key="8">
    <source>
        <dbReference type="ARBA" id="ARBA00022833"/>
    </source>
</evidence>
<keyword evidence="8 14" id="KW-0862">Zinc</keyword>
<dbReference type="InterPro" id="IPR013839">
    <property type="entry name" value="DNAligase_adenylation"/>
</dbReference>
<dbReference type="EMBL" id="PDNZ01000003">
    <property type="protein sequence ID" value="PWW82250.1"/>
    <property type="molecule type" value="Genomic_DNA"/>
</dbReference>
<dbReference type="FunFam" id="2.40.50.140:FF:000012">
    <property type="entry name" value="DNA ligase"/>
    <property type="match status" value="1"/>
</dbReference>
<evidence type="ECO:0000256" key="7">
    <source>
        <dbReference type="ARBA" id="ARBA00022763"/>
    </source>
</evidence>
<dbReference type="SUPFAM" id="SSF47781">
    <property type="entry name" value="RuvA domain 2-like"/>
    <property type="match status" value="1"/>
</dbReference>
<evidence type="ECO:0000256" key="3">
    <source>
        <dbReference type="ARBA" id="ARBA00013308"/>
    </source>
</evidence>
<dbReference type="RefSeq" id="WP_110022724.1">
    <property type="nucleotide sequence ID" value="NZ_PDNZ01000003.1"/>
</dbReference>
<dbReference type="InterPro" id="IPR041663">
    <property type="entry name" value="DisA/LigA_HHH"/>
</dbReference>
<dbReference type="Gene3D" id="2.40.50.140">
    <property type="entry name" value="Nucleic acid-binding proteins"/>
    <property type="match status" value="1"/>
</dbReference>
<protein>
    <recommendedName>
        <fullName evidence="3 14">DNA ligase</fullName>
        <ecNumber evidence="2 14">6.5.1.2</ecNumber>
    </recommendedName>
    <alternativeName>
        <fullName evidence="14">Polydeoxyribonucleotide synthase [NAD(+)]</fullName>
    </alternativeName>
</protein>
<evidence type="ECO:0000259" key="15">
    <source>
        <dbReference type="PROSITE" id="PS50172"/>
    </source>
</evidence>
<keyword evidence="10 14" id="KW-0520">NAD</keyword>
<keyword evidence="17" id="KW-1185">Reference proteome</keyword>
<dbReference type="Pfam" id="PF00533">
    <property type="entry name" value="BRCT"/>
    <property type="match status" value="1"/>
</dbReference>
<feature type="binding site" evidence="14">
    <location>
        <position position="300"/>
    </location>
    <ligand>
        <name>NAD(+)</name>
        <dbReference type="ChEBI" id="CHEBI:57540"/>
    </ligand>
</feature>
<feature type="active site" description="N6-AMP-lysine intermediate" evidence="14">
    <location>
        <position position="121"/>
    </location>
</feature>
<dbReference type="SMART" id="SM00292">
    <property type="entry name" value="BRCT"/>
    <property type="match status" value="1"/>
</dbReference>
<evidence type="ECO:0000256" key="4">
    <source>
        <dbReference type="ARBA" id="ARBA00022598"/>
    </source>
</evidence>
<dbReference type="PANTHER" id="PTHR23389:SF9">
    <property type="entry name" value="DNA LIGASE"/>
    <property type="match status" value="1"/>
</dbReference>
<dbReference type="GO" id="GO:0003911">
    <property type="term" value="F:DNA ligase (NAD+) activity"/>
    <property type="evidence" value="ECO:0007669"/>
    <property type="project" value="UniProtKB-UniRule"/>
</dbReference>
<dbReference type="GO" id="GO:0046872">
    <property type="term" value="F:metal ion binding"/>
    <property type="evidence" value="ECO:0007669"/>
    <property type="project" value="UniProtKB-KW"/>
</dbReference>
<reference evidence="17" key="1">
    <citation type="submission" date="2017-10" db="EMBL/GenBank/DDBJ databases">
        <authorList>
            <person name="Gaisin V.A."/>
            <person name="Rysina M.S."/>
            <person name="Grouzdev D.S."/>
        </authorList>
    </citation>
    <scope>NUCLEOTIDE SEQUENCE [LARGE SCALE GENOMIC DNA]</scope>
    <source>
        <strain evidence="17">V1</strain>
    </source>
</reference>
<dbReference type="PIRSF" id="PIRSF001604">
    <property type="entry name" value="LigA"/>
    <property type="match status" value="1"/>
</dbReference>
<evidence type="ECO:0000256" key="14">
    <source>
        <dbReference type="HAMAP-Rule" id="MF_01588"/>
    </source>
</evidence>
<organism evidence="16 17">
    <name type="scientific">Prosthecochloris marina</name>
    <dbReference type="NCBI Taxonomy" id="2017681"/>
    <lineage>
        <taxon>Bacteria</taxon>
        <taxon>Pseudomonadati</taxon>
        <taxon>Chlorobiota</taxon>
        <taxon>Chlorobiia</taxon>
        <taxon>Chlorobiales</taxon>
        <taxon>Chlorobiaceae</taxon>
        <taxon>Prosthecochloris</taxon>
    </lineage>
</organism>
<comment type="similarity">
    <text evidence="13 14">Belongs to the NAD-dependent DNA ligase family. LigA subfamily.</text>
</comment>
<accession>A0A317T7H9</accession>
<evidence type="ECO:0000313" key="17">
    <source>
        <dbReference type="Proteomes" id="UP000246278"/>
    </source>
</evidence>
<dbReference type="InterPro" id="IPR001679">
    <property type="entry name" value="DNA_ligase"/>
</dbReference>
<dbReference type="InterPro" id="IPR003583">
    <property type="entry name" value="Hlx-hairpin-Hlx_DNA-bd_motif"/>
</dbReference>
<comment type="catalytic activity">
    <reaction evidence="12 14">
        <text>NAD(+) + (deoxyribonucleotide)n-3'-hydroxyl + 5'-phospho-(deoxyribonucleotide)m = (deoxyribonucleotide)n+m + AMP + beta-nicotinamide D-nucleotide.</text>
        <dbReference type="EC" id="6.5.1.2"/>
    </reaction>
</comment>
<dbReference type="NCBIfam" id="TIGR00575">
    <property type="entry name" value="dnlj"/>
    <property type="match status" value="1"/>
</dbReference>
<dbReference type="Gene3D" id="3.40.50.10190">
    <property type="entry name" value="BRCT domain"/>
    <property type="match status" value="1"/>
</dbReference>
<dbReference type="Gene3D" id="1.10.150.20">
    <property type="entry name" value="5' to 3' exonuclease, C-terminal subdomain"/>
    <property type="match status" value="2"/>
</dbReference>
<dbReference type="PANTHER" id="PTHR23389">
    <property type="entry name" value="CHROMOSOME TRANSMISSION FIDELITY FACTOR 18"/>
    <property type="match status" value="1"/>
</dbReference>
<comment type="cofactor">
    <cofactor evidence="14">
        <name>Mg(2+)</name>
        <dbReference type="ChEBI" id="CHEBI:18420"/>
    </cofactor>
    <cofactor evidence="14">
        <name>Mn(2+)</name>
        <dbReference type="ChEBI" id="CHEBI:29035"/>
    </cofactor>
</comment>
<dbReference type="PROSITE" id="PS50172">
    <property type="entry name" value="BRCT"/>
    <property type="match status" value="1"/>
</dbReference>
<evidence type="ECO:0000256" key="9">
    <source>
        <dbReference type="ARBA" id="ARBA00022842"/>
    </source>
</evidence>
<dbReference type="SUPFAM" id="SSF50249">
    <property type="entry name" value="Nucleic acid-binding proteins"/>
    <property type="match status" value="1"/>
</dbReference>
<dbReference type="SMART" id="SM00532">
    <property type="entry name" value="LIGANc"/>
    <property type="match status" value="1"/>
</dbReference>
<dbReference type="GO" id="GO:0003677">
    <property type="term" value="F:DNA binding"/>
    <property type="evidence" value="ECO:0007669"/>
    <property type="project" value="InterPro"/>
</dbReference>